<keyword evidence="2" id="KW-1185">Reference proteome</keyword>
<name>A0A151ME02_ALLMI</name>
<gene>
    <name evidence="1" type="ORF">Y1Q_0003222</name>
</gene>
<dbReference type="EMBL" id="AKHW03006231">
    <property type="protein sequence ID" value="KYO22719.1"/>
    <property type="molecule type" value="Genomic_DNA"/>
</dbReference>
<sequence length="73" mass="7923">MSSSPAVRAPCIYSPGCLLHYLCEYLLKRASGVHKNQTVIYGEQQAPFKGQAWEILNGSPDPVSPSASFPLSK</sequence>
<comment type="caution">
    <text evidence="1">The sequence shown here is derived from an EMBL/GenBank/DDBJ whole genome shotgun (WGS) entry which is preliminary data.</text>
</comment>
<evidence type="ECO:0000313" key="1">
    <source>
        <dbReference type="EMBL" id="KYO22719.1"/>
    </source>
</evidence>
<evidence type="ECO:0000313" key="2">
    <source>
        <dbReference type="Proteomes" id="UP000050525"/>
    </source>
</evidence>
<proteinExistence type="predicted"/>
<dbReference type="Proteomes" id="UP000050525">
    <property type="component" value="Unassembled WGS sequence"/>
</dbReference>
<organism evidence="1 2">
    <name type="scientific">Alligator mississippiensis</name>
    <name type="common">American alligator</name>
    <dbReference type="NCBI Taxonomy" id="8496"/>
    <lineage>
        <taxon>Eukaryota</taxon>
        <taxon>Metazoa</taxon>
        <taxon>Chordata</taxon>
        <taxon>Craniata</taxon>
        <taxon>Vertebrata</taxon>
        <taxon>Euteleostomi</taxon>
        <taxon>Archelosauria</taxon>
        <taxon>Archosauria</taxon>
        <taxon>Crocodylia</taxon>
        <taxon>Alligatoridae</taxon>
        <taxon>Alligatorinae</taxon>
        <taxon>Alligator</taxon>
    </lineage>
</organism>
<accession>A0A151ME02</accession>
<reference evidence="1 2" key="1">
    <citation type="journal article" date="2012" name="Genome Biol.">
        <title>Sequencing three crocodilian genomes to illuminate the evolution of archosaurs and amniotes.</title>
        <authorList>
            <person name="St John J.A."/>
            <person name="Braun E.L."/>
            <person name="Isberg S.R."/>
            <person name="Miles L.G."/>
            <person name="Chong A.Y."/>
            <person name="Gongora J."/>
            <person name="Dalzell P."/>
            <person name="Moran C."/>
            <person name="Bed'hom B."/>
            <person name="Abzhanov A."/>
            <person name="Burgess S.C."/>
            <person name="Cooksey A.M."/>
            <person name="Castoe T.A."/>
            <person name="Crawford N.G."/>
            <person name="Densmore L.D."/>
            <person name="Drew J.C."/>
            <person name="Edwards S.V."/>
            <person name="Faircloth B.C."/>
            <person name="Fujita M.K."/>
            <person name="Greenwold M.J."/>
            <person name="Hoffmann F.G."/>
            <person name="Howard J.M."/>
            <person name="Iguchi T."/>
            <person name="Janes D.E."/>
            <person name="Khan S.Y."/>
            <person name="Kohno S."/>
            <person name="de Koning A.J."/>
            <person name="Lance S.L."/>
            <person name="McCarthy F.M."/>
            <person name="McCormack J.E."/>
            <person name="Merchant M.E."/>
            <person name="Peterson D.G."/>
            <person name="Pollock D.D."/>
            <person name="Pourmand N."/>
            <person name="Raney B.J."/>
            <person name="Roessler K.A."/>
            <person name="Sanford J.R."/>
            <person name="Sawyer R.H."/>
            <person name="Schmidt C.J."/>
            <person name="Triplett E.W."/>
            <person name="Tuberville T.D."/>
            <person name="Venegas-Anaya M."/>
            <person name="Howard J.T."/>
            <person name="Jarvis E.D."/>
            <person name="Guillette L.J.Jr."/>
            <person name="Glenn T.C."/>
            <person name="Green R.E."/>
            <person name="Ray D.A."/>
        </authorList>
    </citation>
    <scope>NUCLEOTIDE SEQUENCE [LARGE SCALE GENOMIC DNA]</scope>
    <source>
        <strain evidence="1">KSC_2009_1</strain>
    </source>
</reference>
<protein>
    <submittedName>
        <fullName evidence="1">Uncharacterized protein</fullName>
    </submittedName>
</protein>
<dbReference type="AlphaFoldDB" id="A0A151ME02"/>